<dbReference type="EC" id="3.6.1.73" evidence="9"/>
<dbReference type="InterPro" id="IPR050299">
    <property type="entry name" value="YjjX_NTPase"/>
</dbReference>
<evidence type="ECO:0000256" key="9">
    <source>
        <dbReference type="ARBA" id="ARBA00038901"/>
    </source>
</evidence>
<sequence>MKIIVGSLNAAKVGAVKVAADAYWPENEVWGIDADSGVPGQPKGWDETMRGALTRARNAYYAAEGKADIGVGLEGGVVEMAGRMVLMNVAAVFDGTQESAAPGTGTPLPESWAMAVREGQELGPFLAEKFAGYNRKIGAMPFVTNGVLQREAIFAEALKGALAPWVTPEAFAA</sequence>
<proteinExistence type="predicted"/>
<feature type="domain" description="Non-canonical purine NTP phosphatase/PRRC1" evidence="12">
    <location>
        <begin position="6"/>
        <end position="165"/>
    </location>
</feature>
<comment type="cofactor">
    <cofactor evidence="2">
        <name>Mg(2+)</name>
        <dbReference type="ChEBI" id="CHEBI:18420"/>
    </cofactor>
</comment>
<evidence type="ECO:0000256" key="1">
    <source>
        <dbReference type="ARBA" id="ARBA00001936"/>
    </source>
</evidence>
<dbReference type="AlphaFoldDB" id="A0A6N4R4L9"/>
<comment type="catalytic activity">
    <reaction evidence="11">
        <text>XTP + H2O = XDP + phosphate + H(+)</text>
        <dbReference type="Rhea" id="RHEA:28406"/>
        <dbReference type="ChEBI" id="CHEBI:15377"/>
        <dbReference type="ChEBI" id="CHEBI:15378"/>
        <dbReference type="ChEBI" id="CHEBI:43474"/>
        <dbReference type="ChEBI" id="CHEBI:59884"/>
        <dbReference type="ChEBI" id="CHEBI:61314"/>
        <dbReference type="EC" id="3.6.1.73"/>
    </reaction>
</comment>
<dbReference type="EMBL" id="VAFM01000001">
    <property type="protein sequence ID" value="TKW61743.1"/>
    <property type="molecule type" value="Genomic_DNA"/>
</dbReference>
<keyword evidence="8" id="KW-0464">Manganese</keyword>
<evidence type="ECO:0000256" key="6">
    <source>
        <dbReference type="ARBA" id="ARBA00022842"/>
    </source>
</evidence>
<protein>
    <recommendedName>
        <fullName evidence="9">inosine/xanthosine triphosphatase</fullName>
        <ecNumber evidence="9">3.6.1.73</ecNumber>
    </recommendedName>
</protein>
<dbReference type="PANTHER" id="PTHR34699:SF2">
    <property type="entry name" value="NON-CANONICAL PURINE NTP PHOSPHATASE_PRRC1 DOMAIN-CONTAINING PROTEIN"/>
    <property type="match status" value="1"/>
</dbReference>
<evidence type="ECO:0000313" key="14">
    <source>
        <dbReference type="Proteomes" id="UP000320948"/>
    </source>
</evidence>
<evidence type="ECO:0000256" key="8">
    <source>
        <dbReference type="ARBA" id="ARBA00023211"/>
    </source>
</evidence>
<dbReference type="Proteomes" id="UP000320948">
    <property type="component" value="Unassembled WGS sequence"/>
</dbReference>
<gene>
    <name evidence="13" type="ORF">DI628_03730</name>
</gene>
<evidence type="ECO:0000256" key="2">
    <source>
        <dbReference type="ARBA" id="ARBA00001946"/>
    </source>
</evidence>
<evidence type="ECO:0000256" key="11">
    <source>
        <dbReference type="ARBA" id="ARBA00048781"/>
    </source>
</evidence>
<accession>A0A6N4R4L9</accession>
<keyword evidence="5" id="KW-0378">Hydrolase</keyword>
<dbReference type="PANTHER" id="PTHR34699">
    <property type="match status" value="1"/>
</dbReference>
<dbReference type="GO" id="GO:0103023">
    <property type="term" value="F:ITPase activity"/>
    <property type="evidence" value="ECO:0007669"/>
    <property type="project" value="UniProtKB-EC"/>
</dbReference>
<keyword evidence="4" id="KW-0547">Nucleotide-binding</keyword>
<reference evidence="13 14" key="1">
    <citation type="journal article" date="2017" name="Nat. Commun.">
        <title>In situ click chemistry generation of cyclooxygenase-2 inhibitors.</title>
        <authorList>
            <person name="Bhardwaj A."/>
            <person name="Kaur J."/>
            <person name="Wuest M."/>
            <person name="Wuest F."/>
        </authorList>
    </citation>
    <scope>NUCLEOTIDE SEQUENCE [LARGE SCALE GENOMIC DNA]</scope>
    <source>
        <strain evidence="13">S2_018_000_R2_106</strain>
    </source>
</reference>
<dbReference type="SUPFAM" id="SSF52972">
    <property type="entry name" value="ITPase-like"/>
    <property type="match status" value="1"/>
</dbReference>
<evidence type="ECO:0000256" key="5">
    <source>
        <dbReference type="ARBA" id="ARBA00022801"/>
    </source>
</evidence>
<evidence type="ECO:0000256" key="4">
    <source>
        <dbReference type="ARBA" id="ARBA00022741"/>
    </source>
</evidence>
<dbReference type="InterPro" id="IPR026533">
    <property type="entry name" value="NTPase/PRRC1"/>
</dbReference>
<comment type="catalytic activity">
    <reaction evidence="10">
        <text>ITP + H2O = IDP + phosphate + H(+)</text>
        <dbReference type="Rhea" id="RHEA:28330"/>
        <dbReference type="ChEBI" id="CHEBI:15377"/>
        <dbReference type="ChEBI" id="CHEBI:15378"/>
        <dbReference type="ChEBI" id="CHEBI:43474"/>
        <dbReference type="ChEBI" id="CHEBI:58280"/>
        <dbReference type="ChEBI" id="CHEBI:61402"/>
        <dbReference type="EC" id="3.6.1.73"/>
    </reaction>
</comment>
<dbReference type="Pfam" id="PF01931">
    <property type="entry name" value="NTPase_I-T"/>
    <property type="match status" value="1"/>
</dbReference>
<keyword evidence="7" id="KW-0546">Nucleotide metabolism</keyword>
<evidence type="ECO:0000256" key="10">
    <source>
        <dbReference type="ARBA" id="ARBA00048174"/>
    </source>
</evidence>
<dbReference type="GO" id="GO:0006772">
    <property type="term" value="P:thiamine metabolic process"/>
    <property type="evidence" value="ECO:0007669"/>
    <property type="project" value="TreeGrafter"/>
</dbReference>
<name>A0A6N4R4L9_BLAVI</name>
<dbReference type="GO" id="GO:0009117">
    <property type="term" value="P:nucleotide metabolic process"/>
    <property type="evidence" value="ECO:0007669"/>
    <property type="project" value="UniProtKB-KW"/>
</dbReference>
<keyword evidence="3" id="KW-0479">Metal-binding</keyword>
<evidence type="ECO:0000313" key="13">
    <source>
        <dbReference type="EMBL" id="TKW61743.1"/>
    </source>
</evidence>
<evidence type="ECO:0000256" key="3">
    <source>
        <dbReference type="ARBA" id="ARBA00022723"/>
    </source>
</evidence>
<comment type="cofactor">
    <cofactor evidence="1">
        <name>Mn(2+)</name>
        <dbReference type="ChEBI" id="CHEBI:29035"/>
    </cofactor>
</comment>
<dbReference type="Gene3D" id="3.90.950.10">
    <property type="match status" value="1"/>
</dbReference>
<dbReference type="GO" id="GO:0046872">
    <property type="term" value="F:metal ion binding"/>
    <property type="evidence" value="ECO:0007669"/>
    <property type="project" value="UniProtKB-KW"/>
</dbReference>
<keyword evidence="6" id="KW-0460">Magnesium</keyword>
<comment type="caution">
    <text evidence="13">The sequence shown here is derived from an EMBL/GenBank/DDBJ whole genome shotgun (WGS) entry which is preliminary data.</text>
</comment>
<dbReference type="InterPro" id="IPR029001">
    <property type="entry name" value="ITPase-like_fam"/>
</dbReference>
<dbReference type="GO" id="GO:0000166">
    <property type="term" value="F:nucleotide binding"/>
    <property type="evidence" value="ECO:0007669"/>
    <property type="project" value="UniProtKB-KW"/>
</dbReference>
<organism evidence="13 14">
    <name type="scientific">Blastochloris viridis</name>
    <name type="common">Rhodopseudomonas viridis</name>
    <dbReference type="NCBI Taxonomy" id="1079"/>
    <lineage>
        <taxon>Bacteria</taxon>
        <taxon>Pseudomonadati</taxon>
        <taxon>Pseudomonadota</taxon>
        <taxon>Alphaproteobacteria</taxon>
        <taxon>Hyphomicrobiales</taxon>
        <taxon>Blastochloridaceae</taxon>
        <taxon>Blastochloris</taxon>
    </lineage>
</organism>
<evidence type="ECO:0000256" key="7">
    <source>
        <dbReference type="ARBA" id="ARBA00023080"/>
    </source>
</evidence>
<evidence type="ECO:0000259" key="12">
    <source>
        <dbReference type="Pfam" id="PF01931"/>
    </source>
</evidence>